<dbReference type="SUPFAM" id="SSF53383">
    <property type="entry name" value="PLP-dependent transferases"/>
    <property type="match status" value="1"/>
</dbReference>
<organism evidence="6 7">
    <name type="scientific">Calidifontibacillus erzurumensis</name>
    <dbReference type="NCBI Taxonomy" id="2741433"/>
    <lineage>
        <taxon>Bacteria</taxon>
        <taxon>Bacillati</taxon>
        <taxon>Bacillota</taxon>
        <taxon>Bacilli</taxon>
        <taxon>Bacillales</taxon>
        <taxon>Bacillaceae</taxon>
        <taxon>Calidifontibacillus/Schinkia group</taxon>
        <taxon>Calidifontibacillus</taxon>
    </lineage>
</organism>
<dbReference type="RefSeq" id="WP_173730260.1">
    <property type="nucleotide sequence ID" value="NZ_JABTTE010000004.1"/>
</dbReference>
<comment type="cofactor">
    <cofactor evidence="1">
        <name>pyridoxal 5'-phosphate</name>
        <dbReference type="ChEBI" id="CHEBI:597326"/>
    </cofactor>
</comment>
<evidence type="ECO:0000256" key="1">
    <source>
        <dbReference type="ARBA" id="ARBA00001933"/>
    </source>
</evidence>
<dbReference type="PROSITE" id="PS00600">
    <property type="entry name" value="AA_TRANSFER_CLASS_3"/>
    <property type="match status" value="1"/>
</dbReference>
<dbReference type="GO" id="GO:0030170">
    <property type="term" value="F:pyridoxal phosphate binding"/>
    <property type="evidence" value="ECO:0007669"/>
    <property type="project" value="InterPro"/>
</dbReference>
<keyword evidence="3" id="KW-0808">Transferase</keyword>
<reference evidence="6" key="1">
    <citation type="submission" date="2020-06" db="EMBL/GenBank/DDBJ databases">
        <title>A novel thermopfilic bacterium from Erzurum, Turkey.</title>
        <authorList>
            <person name="Adiguzel A."/>
            <person name="Ay H."/>
            <person name="Baltaci M.O."/>
        </authorList>
    </citation>
    <scope>NUCLEOTIDE SEQUENCE</scope>
    <source>
        <strain evidence="6">P2</strain>
    </source>
</reference>
<dbReference type="Gene3D" id="3.40.640.10">
    <property type="entry name" value="Type I PLP-dependent aspartate aminotransferase-like (Major domain)"/>
    <property type="match status" value="1"/>
</dbReference>
<evidence type="ECO:0000256" key="4">
    <source>
        <dbReference type="ARBA" id="ARBA00022898"/>
    </source>
</evidence>
<evidence type="ECO:0000313" key="7">
    <source>
        <dbReference type="Proteomes" id="UP000625804"/>
    </source>
</evidence>
<dbReference type="InterPro" id="IPR015421">
    <property type="entry name" value="PyrdxlP-dep_Trfase_major"/>
</dbReference>
<evidence type="ECO:0000313" key="6">
    <source>
        <dbReference type="EMBL" id="NSL51052.1"/>
    </source>
</evidence>
<evidence type="ECO:0000256" key="3">
    <source>
        <dbReference type="ARBA" id="ARBA00022679"/>
    </source>
</evidence>
<comment type="similarity">
    <text evidence="5">Belongs to the class-III pyridoxal-phosphate-dependent aminotransferase family.</text>
</comment>
<gene>
    <name evidence="6" type="ORF">HR057_04630</name>
</gene>
<dbReference type="AlphaFoldDB" id="A0A8J8KAX1"/>
<name>A0A8J8KAX1_9BACI</name>
<dbReference type="InterPro" id="IPR050103">
    <property type="entry name" value="Class-III_PLP-dep_AT"/>
</dbReference>
<dbReference type="GO" id="GO:0008483">
    <property type="term" value="F:transaminase activity"/>
    <property type="evidence" value="ECO:0007669"/>
    <property type="project" value="UniProtKB-KW"/>
</dbReference>
<protein>
    <submittedName>
        <fullName evidence="6">Aspartate aminotransferase family protein</fullName>
    </submittedName>
</protein>
<proteinExistence type="inferred from homology"/>
<dbReference type="InterPro" id="IPR049704">
    <property type="entry name" value="Aminotrans_3_PPA_site"/>
</dbReference>
<sequence length="417" mass="46789">MLKLDISKEEVLRKSIEWWNPGKTRQWHEDGIDFVMGKREGYYIYDMNGKRLMDLHLNGGTFNLGHRNPEIILALKEALEEFDIGNHHFPSIGRAQLAEALARSTPKSVRFSIFGCGGSEAIDAAIKCARYATKRKKVISIQNGYHGHSGLAVSLGHIRYSGPFLSEGEPGMFIQVPFNDIEAMESALKNEDVACVVIETVPATYGFPMPREGYLKKVKELCEKYGSLYVADEVQTGLMRSGKMWGIEHYDVEPDILVTAKGLGGGIYPITATVVSERAGGWMNEDGFAHISTFGGAELGCFVAKKVLEISQRPEVVKNVEYVSRYLRIGLEQIKERYSDYFVGIRQLGVIMGLEFREKDAAKDVMRALYKNGVWAIYSMLDTKVLQFKPGLLLDKAYCDDLLERCEKSIKEAAQKI</sequence>
<keyword evidence="4 5" id="KW-0663">Pyridoxal phosphate</keyword>
<comment type="caution">
    <text evidence="6">The sequence shown here is derived from an EMBL/GenBank/DDBJ whole genome shotgun (WGS) entry which is preliminary data.</text>
</comment>
<keyword evidence="2 6" id="KW-0032">Aminotransferase</keyword>
<dbReference type="GO" id="GO:0042802">
    <property type="term" value="F:identical protein binding"/>
    <property type="evidence" value="ECO:0007669"/>
    <property type="project" value="TreeGrafter"/>
</dbReference>
<evidence type="ECO:0000256" key="5">
    <source>
        <dbReference type="RuleBase" id="RU003560"/>
    </source>
</evidence>
<dbReference type="CDD" id="cd00610">
    <property type="entry name" value="OAT_like"/>
    <property type="match status" value="1"/>
</dbReference>
<accession>A0A8J8KAX1</accession>
<dbReference type="FunFam" id="3.40.640.10:FF:000004">
    <property type="entry name" value="Acetylornithine aminotransferase"/>
    <property type="match status" value="1"/>
</dbReference>
<dbReference type="EMBL" id="JABTTE010000004">
    <property type="protein sequence ID" value="NSL51052.1"/>
    <property type="molecule type" value="Genomic_DNA"/>
</dbReference>
<keyword evidence="7" id="KW-1185">Reference proteome</keyword>
<dbReference type="PIRSF" id="PIRSF000521">
    <property type="entry name" value="Transaminase_4ab_Lys_Orn"/>
    <property type="match status" value="1"/>
</dbReference>
<dbReference type="Pfam" id="PF00202">
    <property type="entry name" value="Aminotran_3"/>
    <property type="match status" value="1"/>
</dbReference>
<dbReference type="InterPro" id="IPR005814">
    <property type="entry name" value="Aminotrans_3"/>
</dbReference>
<dbReference type="InterPro" id="IPR015424">
    <property type="entry name" value="PyrdxlP-dep_Trfase"/>
</dbReference>
<dbReference type="InterPro" id="IPR015422">
    <property type="entry name" value="PyrdxlP-dep_Trfase_small"/>
</dbReference>
<dbReference type="PANTHER" id="PTHR11986:SF79">
    <property type="entry name" value="ACETYLORNITHINE AMINOTRANSFERASE, MITOCHONDRIAL"/>
    <property type="match status" value="1"/>
</dbReference>
<evidence type="ECO:0000256" key="2">
    <source>
        <dbReference type="ARBA" id="ARBA00022576"/>
    </source>
</evidence>
<dbReference type="PANTHER" id="PTHR11986">
    <property type="entry name" value="AMINOTRANSFERASE CLASS III"/>
    <property type="match status" value="1"/>
</dbReference>
<dbReference type="Proteomes" id="UP000625804">
    <property type="component" value="Unassembled WGS sequence"/>
</dbReference>
<dbReference type="Gene3D" id="3.90.1150.10">
    <property type="entry name" value="Aspartate Aminotransferase, domain 1"/>
    <property type="match status" value="1"/>
</dbReference>